<evidence type="ECO:0008006" key="5">
    <source>
        <dbReference type="Google" id="ProtNLM"/>
    </source>
</evidence>
<dbReference type="AlphaFoldDB" id="A0A8D5UH59"/>
<proteinExistence type="predicted"/>
<dbReference type="Pfam" id="PF01385">
    <property type="entry name" value="OrfB_IS605"/>
    <property type="match status" value="1"/>
</dbReference>
<feature type="domain" description="Probable transposase IS891/IS1136/IS1341" evidence="1">
    <location>
        <begin position="164"/>
        <end position="219"/>
    </location>
</feature>
<evidence type="ECO:0000313" key="3">
    <source>
        <dbReference type="EMBL" id="BCU82648.1"/>
    </source>
</evidence>
<dbReference type="KEGG" id="pabs:JIR001_24310"/>
<feature type="domain" description="Transposase putative helix-turn-helix" evidence="2">
    <location>
        <begin position="1"/>
        <end position="44"/>
    </location>
</feature>
<reference evidence="3" key="1">
    <citation type="journal article" date="2013" name="Int. J. Syst. Evol. Microbiol.">
        <title>Polycladomyces abyssicola gen. nov., sp. nov., a thermophilic filamentous bacterium isolated from hemipelagic sediment.</title>
        <authorList>
            <person name="Tsubouchi T."/>
            <person name="Shimane Y."/>
            <person name="Mori K."/>
            <person name="Usui K."/>
            <person name="Hiraki T."/>
            <person name="Tame A."/>
            <person name="Uematsu K."/>
            <person name="Maruyama T."/>
            <person name="Hatada Y."/>
        </authorList>
    </citation>
    <scope>NUCLEOTIDE SEQUENCE</scope>
    <source>
        <strain evidence="3">JIR-001</strain>
    </source>
</reference>
<organism evidence="3 4">
    <name type="scientific">Polycladomyces abyssicola</name>
    <dbReference type="NCBI Taxonomy" id="1125966"/>
    <lineage>
        <taxon>Bacteria</taxon>
        <taxon>Bacillati</taxon>
        <taxon>Bacillota</taxon>
        <taxon>Bacilli</taxon>
        <taxon>Bacillales</taxon>
        <taxon>Thermoactinomycetaceae</taxon>
        <taxon>Polycladomyces</taxon>
    </lineage>
</organism>
<dbReference type="EMBL" id="AP024601">
    <property type="protein sequence ID" value="BCU82648.1"/>
    <property type="molecule type" value="Genomic_DNA"/>
</dbReference>
<evidence type="ECO:0000313" key="4">
    <source>
        <dbReference type="Proteomes" id="UP000677436"/>
    </source>
</evidence>
<dbReference type="Proteomes" id="UP000677436">
    <property type="component" value="Chromosome"/>
</dbReference>
<sequence length="235" mass="27911">MIRTYKFRLKPTKEQIEKMEWTLYMCRWLYNSMLEQRKFAYKRRRIALNYHKQAVELPALKKEIPEFKEILSQVLQDVAKRLDKAFQAFFRRIERGEKPGYPRFQGKNRYDSFTYPQAGYKLDGKYLKLSKIGDVRIKLHRRIEGKIKTCSIKRKNGKYYACFSCEVKAKSTSTGKQVGVDLGIKHLAVTSDGEYFDHPKYLRQSERKLKWLQRMVSRRGLPSLEKSSCDIGQMP</sequence>
<dbReference type="InterPro" id="IPR001959">
    <property type="entry name" value="Transposase"/>
</dbReference>
<dbReference type="InterPro" id="IPR021027">
    <property type="entry name" value="Transposase_put_HTH"/>
</dbReference>
<dbReference type="NCBIfam" id="NF040570">
    <property type="entry name" value="guided_TnpB"/>
    <property type="match status" value="1"/>
</dbReference>
<reference evidence="3" key="2">
    <citation type="journal article" date="2021" name="Microbiol. Resour. Announc.">
        <title>Complete Genome Sequence of Polycladomyces abyssicola JIR-001T, Isolated from Hemipelagic Sediment in Deep Seawater.</title>
        <authorList>
            <person name="Tsubouchi T."/>
            <person name="Kaneko Y."/>
        </authorList>
    </citation>
    <scope>NUCLEOTIDE SEQUENCE</scope>
    <source>
        <strain evidence="3">JIR-001</strain>
    </source>
</reference>
<accession>A0A8D5UH59</accession>
<evidence type="ECO:0000259" key="2">
    <source>
        <dbReference type="Pfam" id="PF12323"/>
    </source>
</evidence>
<keyword evidence="4" id="KW-1185">Reference proteome</keyword>
<name>A0A8D5UH59_9BACL</name>
<dbReference type="Pfam" id="PF12323">
    <property type="entry name" value="HTH_OrfB_IS605"/>
    <property type="match status" value="1"/>
</dbReference>
<gene>
    <name evidence="3" type="ORF">JIR001_24310</name>
</gene>
<evidence type="ECO:0000259" key="1">
    <source>
        <dbReference type="Pfam" id="PF01385"/>
    </source>
</evidence>
<protein>
    <recommendedName>
        <fullName evidence="5">Transposase</fullName>
    </recommendedName>
</protein>